<dbReference type="InterPro" id="IPR002213">
    <property type="entry name" value="UDP_glucos_trans"/>
</dbReference>
<comment type="similarity">
    <text evidence="1">Belongs to the UDP-glycosyltransferase family.</text>
</comment>
<proteinExistence type="inferred from homology"/>
<dbReference type="PANTHER" id="PTHR48043:SF23">
    <property type="entry name" value="UDP-GLUCURONOSYLTRANSFERASE"/>
    <property type="match status" value="1"/>
</dbReference>
<evidence type="ECO:0000313" key="7">
    <source>
        <dbReference type="EnsemblMetazoa" id="PPA10457.1"/>
    </source>
</evidence>
<dbReference type="EC" id="2.4.1.17" evidence="2"/>
<evidence type="ECO:0000313" key="8">
    <source>
        <dbReference type="Proteomes" id="UP000005239"/>
    </source>
</evidence>
<dbReference type="Proteomes" id="UP000005239">
    <property type="component" value="Unassembled WGS sequence"/>
</dbReference>
<keyword evidence="3" id="KW-0328">Glycosyltransferase</keyword>
<reference evidence="7" key="2">
    <citation type="submission" date="2022-06" db="UniProtKB">
        <authorList>
            <consortium name="EnsemblMetazoa"/>
        </authorList>
    </citation>
    <scope>IDENTIFICATION</scope>
    <source>
        <strain evidence="7">PS312</strain>
    </source>
</reference>
<keyword evidence="5" id="KW-0732">Signal</keyword>
<dbReference type="GO" id="GO:0015020">
    <property type="term" value="F:glucuronosyltransferase activity"/>
    <property type="evidence" value="ECO:0007669"/>
    <property type="project" value="UniProtKB-EC"/>
</dbReference>
<dbReference type="PROSITE" id="PS00375">
    <property type="entry name" value="UDPGT"/>
    <property type="match status" value="2"/>
</dbReference>
<dbReference type="OrthoDB" id="5835829at2759"/>
<dbReference type="InterPro" id="IPR050271">
    <property type="entry name" value="UDP-glycosyltransferase"/>
</dbReference>
<accession>A0A8R1Y9J5</accession>
<dbReference type="FunFam" id="3.40.50.2000:FF:000201">
    <property type="entry name" value="UDP-glucuronosyltransferase"/>
    <property type="match status" value="2"/>
</dbReference>
<reference evidence="8" key="1">
    <citation type="journal article" date="2008" name="Nat. Genet.">
        <title>The Pristionchus pacificus genome provides a unique perspective on nematode lifestyle and parasitism.</title>
        <authorList>
            <person name="Dieterich C."/>
            <person name="Clifton S.W."/>
            <person name="Schuster L.N."/>
            <person name="Chinwalla A."/>
            <person name="Delehaunty K."/>
            <person name="Dinkelacker I."/>
            <person name="Fulton L."/>
            <person name="Fulton R."/>
            <person name="Godfrey J."/>
            <person name="Minx P."/>
            <person name="Mitreva M."/>
            <person name="Roeseler W."/>
            <person name="Tian H."/>
            <person name="Witte H."/>
            <person name="Yang S.P."/>
            <person name="Wilson R.K."/>
            <person name="Sommer R.J."/>
        </authorList>
    </citation>
    <scope>NUCLEOTIDE SEQUENCE [LARGE SCALE GENOMIC DNA]</scope>
    <source>
        <strain evidence="8">PS312</strain>
    </source>
</reference>
<evidence type="ECO:0000256" key="4">
    <source>
        <dbReference type="ARBA" id="ARBA00022679"/>
    </source>
</evidence>
<dbReference type="GO" id="GO:0008194">
    <property type="term" value="F:UDP-glycosyltransferase activity"/>
    <property type="evidence" value="ECO:0000318"/>
    <property type="project" value="GO_Central"/>
</dbReference>
<dbReference type="SUPFAM" id="SSF53756">
    <property type="entry name" value="UDP-Glycosyltransferase/glycogen phosphorylase"/>
    <property type="match status" value="2"/>
</dbReference>
<sequence length="1105" mass="125561">MRLFLLFLTLLVHVNSYKYLVYSTQFAKSHVNFLARLADVLVDAGHEVVILSPIMDTQFGGAMTKKSRVVEIPQCEQAAGFQEMFRNDMSKTVWKMQHPIRMFLEARHSFTAWGYLGKSVIEHPGLIEQLKAEKFDAAFSETFDFFGPVVFHLVGIEKWALTESVAIRDGGFQYTQTPIFPSYIPTMMGGSSDKMPFFGRLSNFVSYMLMDFMMDQVLPNIEAVLRENMPDLPPITELMTTNSLVFFNAEPLVDFPKITSARIIDIGGITVSAGHEPLNSTWSDILNLRPKTILLSFGTIAHAFAMPDEYKQTIRETFRKFPDVTFIWKYEKPEHNISEGITNLIESTWIPQRDILHDPRLNAFITHCGQGSTTEAIDAGIPLIVIPVMADQQRNAHQVERNGIGLRLEKTDLESVGKLEVAIKEILGTEKYREAALKMKSLIADRPFSMTEIFVKNMEFLAKHGPLRQLDHYGRHLNVFQYYLIDVIAFVVLTSVVLVTIFAVAIRFAFTKKGQRLTFHQKADECGLKPWNIQTFENVKQLSNVVVTLDGIDRVSYEDAHITMRLAYKLIRRRAKTIAISFVVMRWFLLILSLVATANSLKFLVYATQYAKSHSNFLARLSDILIDEGHEVVILSPIMNSLIGGAMTKKARVIEIPQCKEAALMEDIMNNQVAQNVWTMKHSLQMFWERKDAFTMWGHVCNSVIGYPGLIEQLKAEKFDAAITETFDFCGPVVFHILGIDKWAVTESVALKDGGFHYTQTPSNPAYVPSMMSGASDAMSFFGRLSNVFSVTIYDMFMSLVTPSIEAIIKERLPDLPPYDELAASNSLVFFNSEPLVDFPKLTSARIIDIGGISVSTVHKPLNKTWSDILDLRPKTIFISFGTMAKAFAMPEEYKQTIRETIRKFPEVTFIWKYEKPEHNISAGVPNLIESTWVPQRDILHDPRLTAFITHCGQGSTTESIDAGIPLIVIPVMGDQTRNAYQVERNGIGLRLDKTDLADEKKLEEAIREILGNERYRTNALKVKSLVADRPFPMKDIFVKNMEFLAKHGPLRQLDHYGRHLTFIQYYLIDVISFVAFIVISLFSLIVLSIRWILRRIVFTKAKKD</sequence>
<evidence type="ECO:0000256" key="6">
    <source>
        <dbReference type="ARBA" id="ARBA00047475"/>
    </source>
</evidence>
<evidence type="ECO:0000256" key="1">
    <source>
        <dbReference type="ARBA" id="ARBA00009995"/>
    </source>
</evidence>
<evidence type="ECO:0000256" key="3">
    <source>
        <dbReference type="ARBA" id="ARBA00022676"/>
    </source>
</evidence>
<dbReference type="EnsemblMetazoa" id="PPA10457.1">
    <property type="protein sequence ID" value="PPA10457.1"/>
    <property type="gene ID" value="WBGene00100011"/>
</dbReference>
<evidence type="ECO:0000256" key="2">
    <source>
        <dbReference type="ARBA" id="ARBA00012544"/>
    </source>
</evidence>
<dbReference type="AlphaFoldDB" id="A0A2A6CLB9"/>
<evidence type="ECO:0000256" key="5">
    <source>
        <dbReference type="ARBA" id="ARBA00022729"/>
    </source>
</evidence>
<name>A0A2A6CLB9_PRIPA</name>
<keyword evidence="8" id="KW-1185">Reference proteome</keyword>
<protein>
    <recommendedName>
        <fullName evidence="2">glucuronosyltransferase</fullName>
        <ecNumber evidence="2">2.4.1.17</ecNumber>
    </recommendedName>
</protein>
<dbReference type="PANTHER" id="PTHR48043">
    <property type="entry name" value="EG:EG0003.4 PROTEIN-RELATED"/>
    <property type="match status" value="1"/>
</dbReference>
<keyword evidence="4" id="KW-0808">Transferase</keyword>
<gene>
    <name evidence="7" type="primary">WBGene00100011</name>
</gene>
<organism evidence="7 8">
    <name type="scientific">Pristionchus pacificus</name>
    <name type="common">Parasitic nematode worm</name>
    <dbReference type="NCBI Taxonomy" id="54126"/>
    <lineage>
        <taxon>Eukaryota</taxon>
        <taxon>Metazoa</taxon>
        <taxon>Ecdysozoa</taxon>
        <taxon>Nematoda</taxon>
        <taxon>Chromadorea</taxon>
        <taxon>Rhabditida</taxon>
        <taxon>Rhabditina</taxon>
        <taxon>Diplogasteromorpha</taxon>
        <taxon>Diplogasteroidea</taxon>
        <taxon>Neodiplogasteridae</taxon>
        <taxon>Pristionchus</taxon>
    </lineage>
</organism>
<dbReference type="CDD" id="cd03784">
    <property type="entry name" value="GT1_Gtf-like"/>
    <property type="match status" value="2"/>
</dbReference>
<accession>A0A2A6CLB9</accession>
<dbReference type="Gene3D" id="3.40.50.2000">
    <property type="entry name" value="Glycogen Phosphorylase B"/>
    <property type="match status" value="2"/>
</dbReference>
<dbReference type="Pfam" id="PF00201">
    <property type="entry name" value="UDPGT"/>
    <property type="match status" value="2"/>
</dbReference>
<comment type="catalytic activity">
    <reaction evidence="6">
        <text>glucuronate acceptor + UDP-alpha-D-glucuronate = acceptor beta-D-glucuronoside + UDP + H(+)</text>
        <dbReference type="Rhea" id="RHEA:21032"/>
        <dbReference type="ChEBI" id="CHEBI:15378"/>
        <dbReference type="ChEBI" id="CHEBI:58052"/>
        <dbReference type="ChEBI" id="CHEBI:58223"/>
        <dbReference type="ChEBI" id="CHEBI:132367"/>
        <dbReference type="ChEBI" id="CHEBI:132368"/>
        <dbReference type="EC" id="2.4.1.17"/>
    </reaction>
</comment>
<dbReference type="InterPro" id="IPR035595">
    <property type="entry name" value="UDP_glycos_trans_CS"/>
</dbReference>